<organism evidence="2 3">
    <name type="scientific">Steinernema carpocapsae</name>
    <name type="common">Entomopathogenic nematode</name>
    <dbReference type="NCBI Taxonomy" id="34508"/>
    <lineage>
        <taxon>Eukaryota</taxon>
        <taxon>Metazoa</taxon>
        <taxon>Ecdysozoa</taxon>
        <taxon>Nematoda</taxon>
        <taxon>Chromadorea</taxon>
        <taxon>Rhabditida</taxon>
        <taxon>Tylenchina</taxon>
        <taxon>Panagrolaimomorpha</taxon>
        <taxon>Strongyloidoidea</taxon>
        <taxon>Steinernematidae</taxon>
        <taxon>Steinernema</taxon>
    </lineage>
</organism>
<dbReference type="Proteomes" id="UP000298663">
    <property type="component" value="Unassembled WGS sequence"/>
</dbReference>
<sequence length="99" mass="9993">MAWVVPAMAPRFLRFQSPGLLRRLENVLSSGPVTRAMATADQVLSFPYVAPVLAPAAAVTAAVVAAPVIIPAAAGALGFGTGGIAAGSTAATMMSWGRR</sequence>
<dbReference type="InterPro" id="IPR038213">
    <property type="entry name" value="IFI6/IFI27-like_sf"/>
</dbReference>
<dbReference type="EMBL" id="AZBU02000014">
    <property type="protein sequence ID" value="TKR57704.1"/>
    <property type="molecule type" value="Genomic_DNA"/>
</dbReference>
<proteinExistence type="predicted"/>
<protein>
    <submittedName>
        <fullName evidence="2">Uncharacterized protein</fullName>
    </submittedName>
</protein>
<keyword evidence="1" id="KW-1133">Transmembrane helix</keyword>
<feature type="transmembrane region" description="Helical" evidence="1">
    <location>
        <begin position="76"/>
        <end position="96"/>
    </location>
</feature>
<reference evidence="2 3" key="1">
    <citation type="journal article" date="2015" name="Genome Biol.">
        <title>Comparative genomics of Steinernema reveals deeply conserved gene regulatory networks.</title>
        <authorList>
            <person name="Dillman A.R."/>
            <person name="Macchietto M."/>
            <person name="Porter C.F."/>
            <person name="Rogers A."/>
            <person name="Williams B."/>
            <person name="Antoshechkin I."/>
            <person name="Lee M.M."/>
            <person name="Goodwin Z."/>
            <person name="Lu X."/>
            <person name="Lewis E.E."/>
            <person name="Goodrich-Blair H."/>
            <person name="Stock S.P."/>
            <person name="Adams B.J."/>
            <person name="Sternberg P.W."/>
            <person name="Mortazavi A."/>
        </authorList>
    </citation>
    <scope>NUCLEOTIDE SEQUENCE [LARGE SCALE GENOMIC DNA]</scope>
    <source>
        <strain evidence="2 3">ALL</strain>
    </source>
</reference>
<keyword evidence="1" id="KW-0472">Membrane</keyword>
<dbReference type="AlphaFoldDB" id="A0A4U5LP89"/>
<keyword evidence="1" id="KW-0812">Transmembrane</keyword>
<evidence type="ECO:0000313" key="3">
    <source>
        <dbReference type="Proteomes" id="UP000298663"/>
    </source>
</evidence>
<comment type="caution">
    <text evidence="2">The sequence shown here is derived from an EMBL/GenBank/DDBJ whole genome shotgun (WGS) entry which is preliminary data.</text>
</comment>
<dbReference type="Gene3D" id="6.10.110.10">
    <property type="match status" value="1"/>
</dbReference>
<feature type="transmembrane region" description="Helical" evidence="1">
    <location>
        <begin position="45"/>
        <end position="70"/>
    </location>
</feature>
<gene>
    <name evidence="2" type="ORF">L596_030371</name>
</gene>
<evidence type="ECO:0000256" key="1">
    <source>
        <dbReference type="SAM" id="Phobius"/>
    </source>
</evidence>
<accession>A0A4U5LP89</accession>
<evidence type="ECO:0000313" key="2">
    <source>
        <dbReference type="EMBL" id="TKR57704.1"/>
    </source>
</evidence>
<name>A0A4U5LP89_STECR</name>
<keyword evidence="3" id="KW-1185">Reference proteome</keyword>
<reference evidence="2 3" key="2">
    <citation type="journal article" date="2019" name="G3 (Bethesda)">
        <title>Hybrid Assembly of the Genome of the Entomopathogenic Nematode Steinernema carpocapsae Identifies the X-Chromosome.</title>
        <authorList>
            <person name="Serra L."/>
            <person name="Macchietto M."/>
            <person name="Macias-Munoz A."/>
            <person name="McGill C.J."/>
            <person name="Rodriguez I.M."/>
            <person name="Rodriguez B."/>
            <person name="Murad R."/>
            <person name="Mortazavi A."/>
        </authorList>
    </citation>
    <scope>NUCLEOTIDE SEQUENCE [LARGE SCALE GENOMIC DNA]</scope>
    <source>
        <strain evidence="2 3">ALL</strain>
    </source>
</reference>